<comment type="caution">
    <text evidence="2">The sequence shown here is derived from an EMBL/GenBank/DDBJ whole genome shotgun (WGS) entry which is preliminary data.</text>
</comment>
<sequence length="82" mass="8831">MPFAIGLRSNQPHHVAEVCPALQPPTAPSRGCAPSKVSSETREVSSRPALVTRLDYFFGLGMRPKPPRGLCAFEEPGLGRDS</sequence>
<dbReference type="Proteomes" id="UP001063166">
    <property type="component" value="Unassembled WGS sequence"/>
</dbReference>
<gene>
    <name evidence="2" type="ORF">LshimejAT787_0804390</name>
</gene>
<name>A0A9P3UPE0_LYOSH</name>
<evidence type="ECO:0000313" key="2">
    <source>
        <dbReference type="EMBL" id="GLB40568.1"/>
    </source>
</evidence>
<evidence type="ECO:0000256" key="1">
    <source>
        <dbReference type="SAM" id="MobiDB-lite"/>
    </source>
</evidence>
<evidence type="ECO:0000313" key="3">
    <source>
        <dbReference type="Proteomes" id="UP001063166"/>
    </source>
</evidence>
<dbReference type="EMBL" id="BRPK01000008">
    <property type="protein sequence ID" value="GLB40568.1"/>
    <property type="molecule type" value="Genomic_DNA"/>
</dbReference>
<protein>
    <submittedName>
        <fullName evidence="2">Uncharacterized protein</fullName>
    </submittedName>
</protein>
<proteinExistence type="predicted"/>
<reference evidence="2" key="1">
    <citation type="submission" date="2022-07" db="EMBL/GenBank/DDBJ databases">
        <title>The genome of Lyophyllum shimeji provides insight into the initial evolution of ectomycorrhizal fungal genome.</title>
        <authorList>
            <person name="Kobayashi Y."/>
            <person name="Shibata T."/>
            <person name="Hirakawa H."/>
            <person name="Shigenobu S."/>
            <person name="Nishiyama T."/>
            <person name="Yamada A."/>
            <person name="Hasebe M."/>
            <person name="Kawaguchi M."/>
        </authorList>
    </citation>
    <scope>NUCLEOTIDE SEQUENCE</scope>
    <source>
        <strain evidence="2">AT787</strain>
    </source>
</reference>
<feature type="region of interest" description="Disordered" evidence="1">
    <location>
        <begin position="21"/>
        <end position="44"/>
    </location>
</feature>
<keyword evidence="3" id="KW-1185">Reference proteome</keyword>
<organism evidence="2 3">
    <name type="scientific">Lyophyllum shimeji</name>
    <name type="common">Hon-shimeji</name>
    <name type="synonym">Tricholoma shimeji</name>
    <dbReference type="NCBI Taxonomy" id="47721"/>
    <lineage>
        <taxon>Eukaryota</taxon>
        <taxon>Fungi</taxon>
        <taxon>Dikarya</taxon>
        <taxon>Basidiomycota</taxon>
        <taxon>Agaricomycotina</taxon>
        <taxon>Agaricomycetes</taxon>
        <taxon>Agaricomycetidae</taxon>
        <taxon>Agaricales</taxon>
        <taxon>Tricholomatineae</taxon>
        <taxon>Lyophyllaceae</taxon>
        <taxon>Lyophyllum</taxon>
    </lineage>
</organism>
<accession>A0A9P3UPE0</accession>
<dbReference type="AlphaFoldDB" id="A0A9P3UPE0"/>